<comment type="caution">
    <text evidence="1">The sequence shown here is derived from an EMBL/GenBank/DDBJ whole genome shotgun (WGS) entry which is preliminary data.</text>
</comment>
<evidence type="ECO:0000313" key="2">
    <source>
        <dbReference type="Proteomes" id="UP001333110"/>
    </source>
</evidence>
<accession>A0AAN7S4C3</accession>
<proteinExistence type="predicted"/>
<sequence>MELCLGLGQESAKSLWIKISRQTNMDAVVVCISYRPPDQEGDVDDAFFQQLEEASCSQVLVLMGEFNHPDICQKGDTAGLRQIILDQANCPYNTEAVYVDERRAMDVIPLDFSQAFDIISHSIHIWKLRNNVLDKWAVRWVEN</sequence>
<evidence type="ECO:0008006" key="3">
    <source>
        <dbReference type="Google" id="ProtNLM"/>
    </source>
</evidence>
<organism evidence="1 2">
    <name type="scientific">Mycteria americana</name>
    <name type="common">Wood stork</name>
    <dbReference type="NCBI Taxonomy" id="33587"/>
    <lineage>
        <taxon>Eukaryota</taxon>
        <taxon>Metazoa</taxon>
        <taxon>Chordata</taxon>
        <taxon>Craniata</taxon>
        <taxon>Vertebrata</taxon>
        <taxon>Euteleostomi</taxon>
        <taxon>Archelosauria</taxon>
        <taxon>Archosauria</taxon>
        <taxon>Dinosauria</taxon>
        <taxon>Saurischia</taxon>
        <taxon>Theropoda</taxon>
        <taxon>Coelurosauria</taxon>
        <taxon>Aves</taxon>
        <taxon>Neognathae</taxon>
        <taxon>Neoaves</taxon>
        <taxon>Aequornithes</taxon>
        <taxon>Ciconiiformes</taxon>
        <taxon>Ciconiidae</taxon>
        <taxon>Mycteria</taxon>
    </lineage>
</organism>
<evidence type="ECO:0000313" key="1">
    <source>
        <dbReference type="EMBL" id="KAK4819106.1"/>
    </source>
</evidence>
<dbReference type="EMBL" id="JAUNZN010000007">
    <property type="protein sequence ID" value="KAK4819106.1"/>
    <property type="molecule type" value="Genomic_DNA"/>
</dbReference>
<keyword evidence="2" id="KW-1185">Reference proteome</keyword>
<dbReference type="AlphaFoldDB" id="A0AAN7S4C3"/>
<protein>
    <recommendedName>
        <fullName evidence="3">Endonuclease/exonuclease/phosphatase domain-containing protein</fullName>
    </recommendedName>
</protein>
<reference evidence="1 2" key="1">
    <citation type="journal article" date="2023" name="J. Hered.">
        <title>Chromosome-level genome of the wood stork (Mycteria americana) provides insight into avian chromosome evolution.</title>
        <authorList>
            <person name="Flamio R. Jr."/>
            <person name="Ramstad K.M."/>
        </authorList>
    </citation>
    <scope>NUCLEOTIDE SEQUENCE [LARGE SCALE GENOMIC DNA]</scope>
    <source>
        <strain evidence="1">JAX WOST 10</strain>
    </source>
</reference>
<gene>
    <name evidence="1" type="ORF">QYF61_025365</name>
</gene>
<dbReference type="Proteomes" id="UP001333110">
    <property type="component" value="Unassembled WGS sequence"/>
</dbReference>
<name>A0AAN7S4C3_MYCAM</name>